<feature type="signal peptide" evidence="3">
    <location>
        <begin position="1"/>
        <end position="20"/>
    </location>
</feature>
<feature type="coiled-coil region" evidence="2">
    <location>
        <begin position="64"/>
        <end position="91"/>
    </location>
</feature>
<keyword evidence="1" id="KW-0802">TPR repeat</keyword>
<dbReference type="InterPro" id="IPR019734">
    <property type="entry name" value="TPR_rpt"/>
</dbReference>
<protein>
    <recommendedName>
        <fullName evidence="6">Tetratricopeptide repeat protein</fullName>
    </recommendedName>
</protein>
<evidence type="ECO:0000313" key="4">
    <source>
        <dbReference type="EMBL" id="GAA3927207.1"/>
    </source>
</evidence>
<evidence type="ECO:0000256" key="3">
    <source>
        <dbReference type="SAM" id="SignalP"/>
    </source>
</evidence>
<dbReference type="Proteomes" id="UP001501565">
    <property type="component" value="Unassembled WGS sequence"/>
</dbReference>
<dbReference type="EMBL" id="BAABBN010000007">
    <property type="protein sequence ID" value="GAA3927207.1"/>
    <property type="molecule type" value="Genomic_DNA"/>
</dbReference>
<gene>
    <name evidence="4" type="ORF">GCM10022277_24280</name>
</gene>
<evidence type="ECO:0000256" key="2">
    <source>
        <dbReference type="SAM" id="Coils"/>
    </source>
</evidence>
<name>A0ABP7MPG1_9GAMM</name>
<keyword evidence="5" id="KW-1185">Reference proteome</keyword>
<comment type="caution">
    <text evidence="4">The sequence shown here is derived from an EMBL/GenBank/DDBJ whole genome shotgun (WGS) entry which is preliminary data.</text>
</comment>
<dbReference type="InterPro" id="IPR011990">
    <property type="entry name" value="TPR-like_helical_dom_sf"/>
</dbReference>
<dbReference type="PROSITE" id="PS50005">
    <property type="entry name" value="TPR"/>
    <property type="match status" value="1"/>
</dbReference>
<sequence length="584" mass="66211">MPRNFLILIVFAFLSGCATYGNDIQTALDYTQAGEPSKAADAFKKVIQPDSSDRILYYMELGVLKHLSGDYERSNQLLEQAERIYEELYTQSVSEALLVAMTNPTLADYKGQVFEDVYINYYKSLNYFFLASQASGRIARADLFDSALVEARRLDNKLTKLRSEQGSFDDAKEKEEETFTQILSLFEKFLGNYIDQEKLVFRENAYAHYLSGLLYEQQKEWDDARISYQKAAELYEKGYADQVGVGDDMIGQAWLDTIRMMQKAGGWGSSIKKLKWEKLDDDLRDKLRDYRNSDAELVILNHLDFIPQKRELDFVMYVEPSRKEMVLTPLLTGSAQQSQDKYAWFWMMYADKGIFDVVERYSNGGLDNVVRTIINKRVILGPAWDVVESLGIDSALKDGGVRVAVPYYPPIREISSSNSVSVNGSEYTLVKAESLARHAINEQVLNARTDLYMALARETLKNTLLVETSQSALGESNKLLEFGLKALTATTARADTRTWLTLPAEILVQRIPLEEGEYDLRLTNTFVKSGGLVSADKQVVLKKGDIHVWRHRSFPQLSAAKQQTLVKAAAEGQKESTGFSSWLK</sequence>
<accession>A0ABP7MPG1</accession>
<organism evidence="4 5">
    <name type="scientific">Litoribacillus peritrichatus</name>
    <dbReference type="NCBI Taxonomy" id="718191"/>
    <lineage>
        <taxon>Bacteria</taxon>
        <taxon>Pseudomonadati</taxon>
        <taxon>Pseudomonadota</taxon>
        <taxon>Gammaproteobacteria</taxon>
        <taxon>Oceanospirillales</taxon>
        <taxon>Oceanospirillaceae</taxon>
        <taxon>Litoribacillus</taxon>
    </lineage>
</organism>
<reference evidence="5" key="1">
    <citation type="journal article" date="2019" name="Int. J. Syst. Evol. Microbiol.">
        <title>The Global Catalogue of Microorganisms (GCM) 10K type strain sequencing project: providing services to taxonomists for standard genome sequencing and annotation.</title>
        <authorList>
            <consortium name="The Broad Institute Genomics Platform"/>
            <consortium name="The Broad Institute Genome Sequencing Center for Infectious Disease"/>
            <person name="Wu L."/>
            <person name="Ma J."/>
        </authorList>
    </citation>
    <scope>NUCLEOTIDE SEQUENCE [LARGE SCALE GENOMIC DNA]</scope>
    <source>
        <strain evidence="5">JCM 17551</strain>
    </source>
</reference>
<dbReference type="Gene3D" id="1.25.40.10">
    <property type="entry name" value="Tetratricopeptide repeat domain"/>
    <property type="match status" value="2"/>
</dbReference>
<proteinExistence type="predicted"/>
<dbReference type="SUPFAM" id="SSF48452">
    <property type="entry name" value="TPR-like"/>
    <property type="match status" value="1"/>
</dbReference>
<evidence type="ECO:0000256" key="1">
    <source>
        <dbReference type="PROSITE-ProRule" id="PRU00339"/>
    </source>
</evidence>
<keyword evidence="3" id="KW-0732">Signal</keyword>
<keyword evidence="2" id="KW-0175">Coiled coil</keyword>
<feature type="chain" id="PRO_5045945287" description="Tetratricopeptide repeat protein" evidence="3">
    <location>
        <begin position="21"/>
        <end position="584"/>
    </location>
</feature>
<dbReference type="RefSeq" id="WP_344798799.1">
    <property type="nucleotide sequence ID" value="NZ_BAABBN010000007.1"/>
</dbReference>
<evidence type="ECO:0000313" key="5">
    <source>
        <dbReference type="Proteomes" id="UP001501565"/>
    </source>
</evidence>
<dbReference type="PROSITE" id="PS51257">
    <property type="entry name" value="PROKAR_LIPOPROTEIN"/>
    <property type="match status" value="1"/>
</dbReference>
<feature type="repeat" description="TPR" evidence="1">
    <location>
        <begin position="205"/>
        <end position="238"/>
    </location>
</feature>
<dbReference type="SMART" id="SM00028">
    <property type="entry name" value="TPR"/>
    <property type="match status" value="2"/>
</dbReference>
<evidence type="ECO:0008006" key="6">
    <source>
        <dbReference type="Google" id="ProtNLM"/>
    </source>
</evidence>